<dbReference type="SUPFAM" id="SSF53850">
    <property type="entry name" value="Periplasmic binding protein-like II"/>
    <property type="match status" value="1"/>
</dbReference>
<dbReference type="Proteomes" id="UP000250579">
    <property type="component" value="Chromosome"/>
</dbReference>
<reference evidence="4 5" key="1">
    <citation type="submission" date="2017-06" db="EMBL/GenBank/DDBJ databases">
        <title>Evolution towards high GC content and high-temperature stress adaptation in endophytic Pseudomonas oryzihabitans impacted its plant-growth promoting traits.</title>
        <authorList>
            <person name="Nascimento F.X."/>
        </authorList>
    </citation>
    <scope>NUCLEOTIDE SEQUENCE [LARGE SCALE GENOMIC DNA]</scope>
    <source>
        <strain evidence="4 5">MS8</strain>
    </source>
</reference>
<evidence type="ECO:0000256" key="2">
    <source>
        <dbReference type="ARBA" id="ARBA00022729"/>
    </source>
</evidence>
<name>A0A2Z5AFG1_9PSED</name>
<dbReference type="Pfam" id="PF00497">
    <property type="entry name" value="SBP_bac_3"/>
    <property type="match status" value="1"/>
</dbReference>
<protein>
    <submittedName>
        <fullName evidence="4">Amino acid ABC transporter</fullName>
    </submittedName>
</protein>
<evidence type="ECO:0000256" key="1">
    <source>
        <dbReference type="ARBA" id="ARBA00010333"/>
    </source>
</evidence>
<evidence type="ECO:0000313" key="4">
    <source>
        <dbReference type="EMBL" id="AXA68081.1"/>
    </source>
</evidence>
<gene>
    <name evidence="4" type="ORF">CE139_20510</name>
</gene>
<dbReference type="InterPro" id="IPR001638">
    <property type="entry name" value="Solute-binding_3/MltF_N"/>
</dbReference>
<dbReference type="PANTHER" id="PTHR35936">
    <property type="entry name" value="MEMBRANE-BOUND LYTIC MUREIN TRANSGLYCOSYLASE F"/>
    <property type="match status" value="1"/>
</dbReference>
<dbReference type="AlphaFoldDB" id="A0A2Z5AFG1"/>
<comment type="similarity">
    <text evidence="1">Belongs to the bacterial solute-binding protein 3 family.</text>
</comment>
<accession>A0A2Z5AFG1</accession>
<organism evidence="4 5">
    <name type="scientific">Pseudomonas oryzihabitans</name>
    <dbReference type="NCBI Taxonomy" id="47885"/>
    <lineage>
        <taxon>Bacteria</taxon>
        <taxon>Pseudomonadati</taxon>
        <taxon>Pseudomonadota</taxon>
        <taxon>Gammaproteobacteria</taxon>
        <taxon>Pseudomonadales</taxon>
        <taxon>Pseudomonadaceae</taxon>
        <taxon>Pseudomonas</taxon>
    </lineage>
</organism>
<feature type="domain" description="Solute-binding protein family 3/N-terminal" evidence="3">
    <location>
        <begin position="58"/>
        <end position="280"/>
    </location>
</feature>
<evidence type="ECO:0000313" key="5">
    <source>
        <dbReference type="Proteomes" id="UP000250579"/>
    </source>
</evidence>
<dbReference type="EMBL" id="CP022198">
    <property type="protein sequence ID" value="AXA68081.1"/>
    <property type="molecule type" value="Genomic_DNA"/>
</dbReference>
<proteinExistence type="inferred from homology"/>
<sequence length="291" mass="31897">MPKPDIDSPAGAGIAGHPYKESHMRKLKAVILSLAVVVAGAAGAVQARSLDAIIQSGTLRVGVNPNFPPMSSYNDKNEMVGFDIDAANEIARNLNVKVEFVPTESAQRVPFLQSDRIDISLGALTRNSERAKLIDFTVPLHTESMAVLTTEKLKVDNWKQLDSPDVKLVNMRGNWSVDYLKKELPKANVLLVETIADTVRAVAQGRGDAIVENIDFFMNFTKNYPDVKWKVLKDPISVGYDCIGVAKNSTGLKDYLNVVLYEMHSSGFINATWQKAYGAPMLVPVAASPYF</sequence>
<dbReference type="Gene3D" id="3.40.190.10">
    <property type="entry name" value="Periplasmic binding protein-like II"/>
    <property type="match status" value="2"/>
</dbReference>
<dbReference type="PANTHER" id="PTHR35936:SF17">
    <property type="entry name" value="ARGININE-BINDING EXTRACELLULAR PROTEIN ARTP"/>
    <property type="match status" value="1"/>
</dbReference>
<evidence type="ECO:0000259" key="3">
    <source>
        <dbReference type="SMART" id="SM00062"/>
    </source>
</evidence>
<dbReference type="SMART" id="SM00062">
    <property type="entry name" value="PBPb"/>
    <property type="match status" value="1"/>
</dbReference>
<keyword evidence="2" id="KW-0732">Signal</keyword>